<dbReference type="Proteomes" id="UP000500767">
    <property type="component" value="Chromosome"/>
</dbReference>
<sequence>MSFEQALEGALADIRAAYAHEKPYRDVKYAPGWRACELDTTFNVILVNTHSSGGGATIGGPAGGATIAGSYTWAISNSKTVGNELKLTLKTDDCLDAKSAAMLPGHKPGDFVRMQIMEVP</sequence>
<name>A0A6M8HTS4_9PROT</name>
<evidence type="ECO:0000313" key="1">
    <source>
        <dbReference type="EMBL" id="QKE91913.1"/>
    </source>
</evidence>
<dbReference type="AlphaFoldDB" id="A0A6M8HTS4"/>
<dbReference type="KEGG" id="lck:HN018_19420"/>
<protein>
    <submittedName>
        <fullName evidence="1">Uncharacterized protein</fullName>
    </submittedName>
</protein>
<dbReference type="RefSeq" id="WP_171837534.1">
    <property type="nucleotide sequence ID" value="NZ_CP053708.1"/>
</dbReference>
<proteinExistence type="predicted"/>
<gene>
    <name evidence="1" type="ORF">HN018_19420</name>
</gene>
<dbReference type="EMBL" id="CP053708">
    <property type="protein sequence ID" value="QKE91913.1"/>
    <property type="molecule type" value="Genomic_DNA"/>
</dbReference>
<reference evidence="1 2" key="1">
    <citation type="journal article" date="2014" name="World J. Microbiol. Biotechnol.">
        <title>Biodiversity and physiological characteristics of Antarctic and Arctic lichens-associated bacteria.</title>
        <authorList>
            <person name="Lee Y.M."/>
            <person name="Kim E.H."/>
            <person name="Lee H.K."/>
            <person name="Hong S.G."/>
        </authorList>
    </citation>
    <scope>NUCLEOTIDE SEQUENCE [LARGE SCALE GENOMIC DNA]</scope>
    <source>
        <strain evidence="1 2">PAMC 26569</strain>
    </source>
</reference>
<evidence type="ECO:0000313" key="2">
    <source>
        <dbReference type="Proteomes" id="UP000500767"/>
    </source>
</evidence>
<organism evidence="1 2">
    <name type="scientific">Lichenicola cladoniae</name>
    <dbReference type="NCBI Taxonomy" id="1484109"/>
    <lineage>
        <taxon>Bacteria</taxon>
        <taxon>Pseudomonadati</taxon>
        <taxon>Pseudomonadota</taxon>
        <taxon>Alphaproteobacteria</taxon>
        <taxon>Acetobacterales</taxon>
        <taxon>Acetobacteraceae</taxon>
        <taxon>Lichenicola</taxon>
    </lineage>
</organism>
<keyword evidence="2" id="KW-1185">Reference proteome</keyword>
<accession>A0A6M8HTS4</accession>